<dbReference type="Pfam" id="PF00903">
    <property type="entry name" value="Glyoxalase"/>
    <property type="match status" value="1"/>
</dbReference>
<gene>
    <name evidence="2" type="ORF">EBN03_09505</name>
</gene>
<feature type="domain" description="VOC" evidence="1">
    <location>
        <begin position="3"/>
        <end position="110"/>
    </location>
</feature>
<accession>A0A3M2L7Q2</accession>
<keyword evidence="3" id="KW-1185">Reference proteome</keyword>
<dbReference type="SUPFAM" id="SSF54593">
    <property type="entry name" value="Glyoxalase/Bleomycin resistance protein/Dihydroxybiphenyl dioxygenase"/>
    <property type="match status" value="1"/>
</dbReference>
<evidence type="ECO:0000313" key="3">
    <source>
        <dbReference type="Proteomes" id="UP000279275"/>
    </source>
</evidence>
<organism evidence="2 3">
    <name type="scientific">Nocardia stercoris</name>
    <dbReference type="NCBI Taxonomy" id="2483361"/>
    <lineage>
        <taxon>Bacteria</taxon>
        <taxon>Bacillati</taxon>
        <taxon>Actinomycetota</taxon>
        <taxon>Actinomycetes</taxon>
        <taxon>Mycobacteriales</taxon>
        <taxon>Nocardiaceae</taxon>
        <taxon>Nocardia</taxon>
    </lineage>
</organism>
<dbReference type="InterPro" id="IPR037523">
    <property type="entry name" value="VOC_core"/>
</dbReference>
<proteinExistence type="predicted"/>
<dbReference type="RefSeq" id="WP_122187581.1">
    <property type="nucleotide sequence ID" value="NZ_RFFH01000003.1"/>
</dbReference>
<keyword evidence="2" id="KW-0560">Oxidoreductase</keyword>
<dbReference type="InterPro" id="IPR029068">
    <property type="entry name" value="Glyas_Bleomycin-R_OHBP_Dase"/>
</dbReference>
<sequence>MIIGAHTICYAADAERARAFFRDVLGFAHVDAGGGWLIFQAPPAELAVHPAEPGESGRAELYLMCDDLAATMADLTAKGVEFTSEVSEQRWGRLTTLAVPGFGDLGLYQPLHPTAVDLP</sequence>
<dbReference type="InterPro" id="IPR004360">
    <property type="entry name" value="Glyas_Fos-R_dOase_dom"/>
</dbReference>
<protein>
    <submittedName>
        <fullName evidence="2">Extradiol dioxygenase</fullName>
    </submittedName>
</protein>
<reference evidence="2 3" key="1">
    <citation type="submission" date="2018-10" db="EMBL/GenBank/DDBJ databases">
        <title>Isolation from cow dung.</title>
        <authorList>
            <person name="Ling L."/>
        </authorList>
    </citation>
    <scope>NUCLEOTIDE SEQUENCE [LARGE SCALE GENOMIC DNA]</scope>
    <source>
        <strain evidence="2 3">NEAU-LL90</strain>
    </source>
</reference>
<dbReference type="EMBL" id="RFFH01000003">
    <property type="protein sequence ID" value="RMI33384.1"/>
    <property type="molecule type" value="Genomic_DNA"/>
</dbReference>
<dbReference type="Proteomes" id="UP000279275">
    <property type="component" value="Unassembled WGS sequence"/>
</dbReference>
<evidence type="ECO:0000313" key="2">
    <source>
        <dbReference type="EMBL" id="RMI33384.1"/>
    </source>
</evidence>
<dbReference type="AlphaFoldDB" id="A0A3M2L7Q2"/>
<name>A0A3M2L7Q2_9NOCA</name>
<comment type="caution">
    <text evidence="2">The sequence shown here is derived from an EMBL/GenBank/DDBJ whole genome shotgun (WGS) entry which is preliminary data.</text>
</comment>
<keyword evidence="2" id="KW-0223">Dioxygenase</keyword>
<dbReference type="OrthoDB" id="2611891at2"/>
<dbReference type="Gene3D" id="3.10.180.10">
    <property type="entry name" value="2,3-Dihydroxybiphenyl 1,2-Dioxygenase, domain 1"/>
    <property type="match status" value="1"/>
</dbReference>
<dbReference type="PROSITE" id="PS51819">
    <property type="entry name" value="VOC"/>
    <property type="match status" value="1"/>
</dbReference>
<evidence type="ECO:0000259" key="1">
    <source>
        <dbReference type="PROSITE" id="PS51819"/>
    </source>
</evidence>
<dbReference type="GO" id="GO:0051213">
    <property type="term" value="F:dioxygenase activity"/>
    <property type="evidence" value="ECO:0007669"/>
    <property type="project" value="UniProtKB-KW"/>
</dbReference>